<accession>A0ABQ2IQZ4</accession>
<protein>
    <recommendedName>
        <fullName evidence="3">YD repeat-containing protein</fullName>
    </recommendedName>
</protein>
<comment type="caution">
    <text evidence="1">The sequence shown here is derived from an EMBL/GenBank/DDBJ whole genome shotgun (WGS) entry which is preliminary data.</text>
</comment>
<gene>
    <name evidence="1" type="ORF">GCM10011609_70320</name>
</gene>
<evidence type="ECO:0008006" key="3">
    <source>
        <dbReference type="Google" id="ProtNLM"/>
    </source>
</evidence>
<keyword evidence="2" id="KW-1185">Reference proteome</keyword>
<dbReference type="RefSeq" id="WP_189159188.1">
    <property type="nucleotide sequence ID" value="NZ_BMNC01000015.1"/>
</dbReference>
<sequence length="66" mass="7563">MEYRWRYQDAQGRDVAGPDVMFADQSEAEEWLSNEWRDLPDAGVEQVTLLNSGTEVYGPMSLRPAQ</sequence>
<name>A0ABQ2IQZ4_9PSEU</name>
<evidence type="ECO:0000313" key="2">
    <source>
        <dbReference type="Proteomes" id="UP000597656"/>
    </source>
</evidence>
<evidence type="ECO:0000313" key="1">
    <source>
        <dbReference type="EMBL" id="GGN19175.1"/>
    </source>
</evidence>
<proteinExistence type="predicted"/>
<organism evidence="1 2">
    <name type="scientific">Lentzea pudingi</name>
    <dbReference type="NCBI Taxonomy" id="1789439"/>
    <lineage>
        <taxon>Bacteria</taxon>
        <taxon>Bacillati</taxon>
        <taxon>Actinomycetota</taxon>
        <taxon>Actinomycetes</taxon>
        <taxon>Pseudonocardiales</taxon>
        <taxon>Pseudonocardiaceae</taxon>
        <taxon>Lentzea</taxon>
    </lineage>
</organism>
<dbReference type="EMBL" id="BMNC01000015">
    <property type="protein sequence ID" value="GGN19175.1"/>
    <property type="molecule type" value="Genomic_DNA"/>
</dbReference>
<reference evidence="2" key="1">
    <citation type="journal article" date="2019" name="Int. J. Syst. Evol. Microbiol.">
        <title>The Global Catalogue of Microorganisms (GCM) 10K type strain sequencing project: providing services to taxonomists for standard genome sequencing and annotation.</title>
        <authorList>
            <consortium name="The Broad Institute Genomics Platform"/>
            <consortium name="The Broad Institute Genome Sequencing Center for Infectious Disease"/>
            <person name="Wu L."/>
            <person name="Ma J."/>
        </authorList>
    </citation>
    <scope>NUCLEOTIDE SEQUENCE [LARGE SCALE GENOMIC DNA]</scope>
    <source>
        <strain evidence="2">CGMCC 4.7319</strain>
    </source>
</reference>
<dbReference type="Proteomes" id="UP000597656">
    <property type="component" value="Unassembled WGS sequence"/>
</dbReference>